<dbReference type="FunCoup" id="A0A2J7PYP0">
    <property type="interactions" value="13"/>
</dbReference>
<evidence type="ECO:0000256" key="1">
    <source>
        <dbReference type="ARBA" id="ARBA00005771"/>
    </source>
</evidence>
<dbReference type="InParanoid" id="A0A2J7PYP0"/>
<evidence type="ECO:0000259" key="3">
    <source>
        <dbReference type="Pfam" id="PF00685"/>
    </source>
</evidence>
<dbReference type="Pfam" id="PF00685">
    <property type="entry name" value="Sulfotransfer_1"/>
    <property type="match status" value="1"/>
</dbReference>
<feature type="domain" description="Sulfotransferase" evidence="3">
    <location>
        <begin position="90"/>
        <end position="351"/>
    </location>
</feature>
<proteinExistence type="inferred from homology"/>
<accession>A0A2J7PYP0</accession>
<protein>
    <submittedName>
        <fullName evidence="4">Estrogen sulfotransferase</fullName>
    </submittedName>
</protein>
<dbReference type="InterPro" id="IPR027417">
    <property type="entry name" value="P-loop_NTPase"/>
</dbReference>
<sequence length="355" mass="41260">MKIRRKDTYTENTEPCRLLAGICKDSDLVFSLVCRGGIRYTPLEGEEARKLDRMFNRQNCLIEVHPGHVLLPSKYEELGDRIRGMEVRSSDVWVVSYPRTGSTWLQEMVWCIGNDLDLERAKILQHLRTPLLELTVLMANDDGEWMRDLGNSVELVENMQSPRYIKSHLTWELLPAALSTVKPKVVYITRNPKDMCVSYYHYCTLVHNMKGSFEDFCELFLKGRVPLGPIWSHIFGFWRRRHEPNILFLTYEELKRDQEAAIRKTATFLGKTLTETEVSKLANHLSFSSMRKNPSVNLEPIMTKKNGPDFLQATELRFIRKGEVGDWKNHMTPEMTTRFDAWIEENLRGTGLSLN</sequence>
<comment type="caution">
    <text evidence="4">The sequence shown here is derived from an EMBL/GenBank/DDBJ whole genome shotgun (WGS) entry which is preliminary data.</text>
</comment>
<evidence type="ECO:0000256" key="2">
    <source>
        <dbReference type="ARBA" id="ARBA00022679"/>
    </source>
</evidence>
<dbReference type="InterPro" id="IPR000863">
    <property type="entry name" value="Sulfotransferase_dom"/>
</dbReference>
<dbReference type="EMBL" id="NEVH01020342">
    <property type="protein sequence ID" value="PNF21458.1"/>
    <property type="molecule type" value="Genomic_DNA"/>
</dbReference>
<dbReference type="GO" id="GO:0008146">
    <property type="term" value="F:sulfotransferase activity"/>
    <property type="evidence" value="ECO:0007669"/>
    <property type="project" value="InterPro"/>
</dbReference>
<dbReference type="OrthoDB" id="205623at2759"/>
<dbReference type="SUPFAM" id="SSF52540">
    <property type="entry name" value="P-loop containing nucleoside triphosphate hydrolases"/>
    <property type="match status" value="1"/>
</dbReference>
<organism evidence="4 5">
    <name type="scientific">Cryptotermes secundus</name>
    <dbReference type="NCBI Taxonomy" id="105785"/>
    <lineage>
        <taxon>Eukaryota</taxon>
        <taxon>Metazoa</taxon>
        <taxon>Ecdysozoa</taxon>
        <taxon>Arthropoda</taxon>
        <taxon>Hexapoda</taxon>
        <taxon>Insecta</taxon>
        <taxon>Pterygota</taxon>
        <taxon>Neoptera</taxon>
        <taxon>Polyneoptera</taxon>
        <taxon>Dictyoptera</taxon>
        <taxon>Blattodea</taxon>
        <taxon>Blattoidea</taxon>
        <taxon>Termitoidae</taxon>
        <taxon>Kalotermitidae</taxon>
        <taxon>Cryptotermitinae</taxon>
        <taxon>Cryptotermes</taxon>
    </lineage>
</organism>
<evidence type="ECO:0000313" key="5">
    <source>
        <dbReference type="Proteomes" id="UP000235965"/>
    </source>
</evidence>
<dbReference type="AlphaFoldDB" id="A0A2J7PYP0"/>
<reference evidence="4 5" key="1">
    <citation type="submission" date="2017-12" db="EMBL/GenBank/DDBJ databases">
        <title>Hemimetabolous genomes reveal molecular basis of termite eusociality.</title>
        <authorList>
            <person name="Harrison M.C."/>
            <person name="Jongepier E."/>
            <person name="Robertson H.M."/>
            <person name="Arning N."/>
            <person name="Bitard-Feildel T."/>
            <person name="Chao H."/>
            <person name="Childers C.P."/>
            <person name="Dinh H."/>
            <person name="Doddapaneni H."/>
            <person name="Dugan S."/>
            <person name="Gowin J."/>
            <person name="Greiner C."/>
            <person name="Han Y."/>
            <person name="Hu H."/>
            <person name="Hughes D.S.T."/>
            <person name="Huylmans A.-K."/>
            <person name="Kemena C."/>
            <person name="Kremer L.P.M."/>
            <person name="Lee S.L."/>
            <person name="Lopez-Ezquerra A."/>
            <person name="Mallet L."/>
            <person name="Monroy-Kuhn J.M."/>
            <person name="Moser A."/>
            <person name="Murali S.C."/>
            <person name="Muzny D.M."/>
            <person name="Otani S."/>
            <person name="Piulachs M.-D."/>
            <person name="Poelchau M."/>
            <person name="Qu J."/>
            <person name="Schaub F."/>
            <person name="Wada-Katsumata A."/>
            <person name="Worley K.C."/>
            <person name="Xie Q."/>
            <person name="Ylla G."/>
            <person name="Poulsen M."/>
            <person name="Gibbs R.A."/>
            <person name="Schal C."/>
            <person name="Richards S."/>
            <person name="Belles X."/>
            <person name="Korb J."/>
            <person name="Bornberg-Bauer E."/>
        </authorList>
    </citation>
    <scope>NUCLEOTIDE SEQUENCE [LARGE SCALE GENOMIC DNA]</scope>
    <source>
        <tissue evidence="4">Whole body</tissue>
    </source>
</reference>
<comment type="similarity">
    <text evidence="1">Belongs to the sulfotransferase 1 family.</text>
</comment>
<gene>
    <name evidence="4" type="primary">SULT1E1</name>
    <name evidence="4" type="ORF">B7P43_G13520</name>
</gene>
<dbReference type="Gene3D" id="3.40.50.300">
    <property type="entry name" value="P-loop containing nucleotide triphosphate hydrolases"/>
    <property type="match status" value="1"/>
</dbReference>
<keyword evidence="5" id="KW-1185">Reference proteome</keyword>
<dbReference type="STRING" id="105785.A0A2J7PYP0"/>
<dbReference type="Proteomes" id="UP000235965">
    <property type="component" value="Unassembled WGS sequence"/>
</dbReference>
<keyword evidence="2 4" id="KW-0808">Transferase</keyword>
<evidence type="ECO:0000313" key="4">
    <source>
        <dbReference type="EMBL" id="PNF21458.1"/>
    </source>
</evidence>
<name>A0A2J7PYP0_9NEOP</name>
<dbReference type="PANTHER" id="PTHR11783">
    <property type="entry name" value="SULFOTRANSFERASE SULT"/>
    <property type="match status" value="1"/>
</dbReference>